<dbReference type="FunFam" id="1.20.58.760:FF:000001">
    <property type="entry name" value="ATP-dependent zinc metalloprotease FtsH"/>
    <property type="match status" value="1"/>
</dbReference>
<evidence type="ECO:0000256" key="13">
    <source>
        <dbReference type="ARBA" id="ARBA00023136"/>
    </source>
</evidence>
<evidence type="ECO:0000256" key="17">
    <source>
        <dbReference type="SAM" id="MobiDB-lite"/>
    </source>
</evidence>
<keyword evidence="11 15" id="KW-1133">Transmembrane helix</keyword>
<dbReference type="NCBIfam" id="TIGR01241">
    <property type="entry name" value="FtsH_fam"/>
    <property type="match status" value="1"/>
</dbReference>
<sequence>MGNMRNLAFWVVLLVLIVALFNLFNGSGGTLQSNEVSYSEFVGSVKSGDVRNVTLDGEQVRFRRADGTDYVTVKPDDAEITSLLIDNSVPIKVQPQQQSGFQTFLMSLLPIILLIGVWIYFMNRMQGGGKGGAMGFGKSKAKMLTEKQGRVTFEDVAGIDEAKEELEEIVEFLRNPQKFSRLGGKIPKGALLVGPPGTGKTLLARAIAGEAGVPFFTISGSDFVEMFVGVGASRVRDMFEQAKKNAPCIVFIDEIDAVGRHRGAGYGGGNDEREQTLNQLLVEMDGFEANEGVIILAATNRRDVLDPALLRPGRFDRQVTVPNPDIKGREKILHVHARKTPLGPDVDLRIIARGTPGFSGADLANLVNEAALTAARIGRRFVTMIDFEQAKDKVMMGPERRSMVMTAEQKEMTAYHEAGHALVGMSLPKCDPVYKATIIPRGGALGMVMSLPEMDRLNMFKDECHQRLAMTMAGKAAEIHKYGPDSVSNGPAGDIQQASALARAMVLRWGMSDKVGNIDYSEAAEGYQGNTAGFSVSANTKELVEKEVQKFIQDGYDHAMQIITEKEVEFERLAQGLLEYETLTGDEIKRVINGLPPTDDKDESGPDEGNAPSVTAIPKAKGKKTPPAGDLEPEPSV</sequence>
<keyword evidence="10 15" id="KW-0067">ATP-binding</keyword>
<dbReference type="FunFam" id="3.40.50.300:FF:000001">
    <property type="entry name" value="ATP-dependent zinc metalloprotease FtsH"/>
    <property type="match status" value="1"/>
</dbReference>
<dbReference type="Proteomes" id="UP000198977">
    <property type="component" value="Unassembled WGS sequence"/>
</dbReference>
<keyword evidence="12 15" id="KW-0482">Metalloprotease</keyword>
<evidence type="ECO:0000256" key="16">
    <source>
        <dbReference type="RuleBase" id="RU003651"/>
    </source>
</evidence>
<dbReference type="EC" id="3.4.24.-" evidence="15"/>
<dbReference type="CDD" id="cd19501">
    <property type="entry name" value="RecA-like_FtsH"/>
    <property type="match status" value="1"/>
</dbReference>
<dbReference type="SUPFAM" id="SSF52540">
    <property type="entry name" value="P-loop containing nucleoside triphosphate hydrolases"/>
    <property type="match status" value="1"/>
</dbReference>
<keyword evidence="7 15" id="KW-0547">Nucleotide-binding</keyword>
<dbReference type="SMART" id="SM00382">
    <property type="entry name" value="AAA"/>
    <property type="match status" value="1"/>
</dbReference>
<dbReference type="GO" id="GO:0030163">
    <property type="term" value="P:protein catabolic process"/>
    <property type="evidence" value="ECO:0007669"/>
    <property type="project" value="UniProtKB-UniRule"/>
</dbReference>
<reference evidence="20" key="1">
    <citation type="submission" date="2016-10" db="EMBL/GenBank/DDBJ databases">
        <authorList>
            <person name="Varghese N."/>
            <person name="Submissions S."/>
        </authorList>
    </citation>
    <scope>NUCLEOTIDE SEQUENCE [LARGE SCALE GENOMIC DNA]</scope>
    <source>
        <strain evidence="20">DSM 11443</strain>
    </source>
</reference>
<feature type="binding site" evidence="15">
    <location>
        <position position="420"/>
    </location>
    <ligand>
        <name>Zn(2+)</name>
        <dbReference type="ChEBI" id="CHEBI:29105"/>
        <note>catalytic</note>
    </ligand>
</feature>
<keyword evidence="3 15" id="KW-1003">Cell membrane</keyword>
<dbReference type="SUPFAM" id="SSF140990">
    <property type="entry name" value="FtsH protease domain-like"/>
    <property type="match status" value="1"/>
</dbReference>
<feature type="active site" evidence="15">
    <location>
        <position position="417"/>
    </location>
</feature>
<keyword evidence="20" id="KW-1185">Reference proteome</keyword>
<feature type="transmembrane region" description="Helical" evidence="15">
    <location>
        <begin position="101"/>
        <end position="121"/>
    </location>
</feature>
<dbReference type="OrthoDB" id="9809379at2"/>
<feature type="transmembrane region" description="Helical" evidence="15">
    <location>
        <begin position="7"/>
        <end position="24"/>
    </location>
</feature>
<comment type="similarity">
    <text evidence="14 15">In the central section; belongs to the AAA ATPase family.</text>
</comment>
<keyword evidence="4 15" id="KW-0645">Protease</keyword>
<name>A0A1I2BM91_9RHOB</name>
<evidence type="ECO:0000256" key="7">
    <source>
        <dbReference type="ARBA" id="ARBA00022741"/>
    </source>
</evidence>
<dbReference type="InterPro" id="IPR003593">
    <property type="entry name" value="AAA+_ATPase"/>
</dbReference>
<proteinExistence type="inferred from homology"/>
<dbReference type="Gene3D" id="1.10.8.60">
    <property type="match status" value="1"/>
</dbReference>
<evidence type="ECO:0000256" key="1">
    <source>
        <dbReference type="ARBA" id="ARBA00004370"/>
    </source>
</evidence>
<evidence type="ECO:0000256" key="4">
    <source>
        <dbReference type="ARBA" id="ARBA00022670"/>
    </source>
</evidence>
<dbReference type="InterPro" id="IPR003959">
    <property type="entry name" value="ATPase_AAA_core"/>
</dbReference>
<dbReference type="HAMAP" id="MF_01458">
    <property type="entry name" value="FtsH"/>
    <property type="match status" value="1"/>
</dbReference>
<comment type="function">
    <text evidence="15">Acts as a processive, ATP-dependent zinc metallopeptidase for both cytoplasmic and membrane proteins. Plays a role in the quality control of integral membrane proteins.</text>
</comment>
<feature type="binding site" evidence="15">
    <location>
        <position position="416"/>
    </location>
    <ligand>
        <name>Zn(2+)</name>
        <dbReference type="ChEBI" id="CHEBI:29105"/>
        <note>catalytic</note>
    </ligand>
</feature>
<dbReference type="AlphaFoldDB" id="A0A1I2BM91"/>
<dbReference type="PANTHER" id="PTHR23076:SF97">
    <property type="entry name" value="ATP-DEPENDENT ZINC METALLOPROTEASE YME1L1"/>
    <property type="match status" value="1"/>
</dbReference>
<keyword evidence="9 15" id="KW-0862">Zinc</keyword>
<evidence type="ECO:0000313" key="19">
    <source>
        <dbReference type="EMBL" id="SFE57334.1"/>
    </source>
</evidence>
<comment type="subcellular location">
    <subcellularLocation>
        <location evidence="15">Cell membrane</location>
        <topology evidence="15">Multi-pass membrane protein</topology>
        <orientation evidence="15">Cytoplasmic side</orientation>
    </subcellularLocation>
    <subcellularLocation>
        <location evidence="1">Membrane</location>
    </subcellularLocation>
</comment>
<evidence type="ECO:0000256" key="11">
    <source>
        <dbReference type="ARBA" id="ARBA00022989"/>
    </source>
</evidence>
<dbReference type="GO" id="GO:0005524">
    <property type="term" value="F:ATP binding"/>
    <property type="evidence" value="ECO:0007669"/>
    <property type="project" value="UniProtKB-UniRule"/>
</dbReference>
<evidence type="ECO:0000256" key="5">
    <source>
        <dbReference type="ARBA" id="ARBA00022692"/>
    </source>
</evidence>
<comment type="similarity">
    <text evidence="2 15">In the C-terminal section; belongs to the peptidase M41 family.</text>
</comment>
<keyword evidence="13 15" id="KW-0472">Membrane</keyword>
<evidence type="ECO:0000256" key="2">
    <source>
        <dbReference type="ARBA" id="ARBA00010044"/>
    </source>
</evidence>
<feature type="binding site" evidence="15">
    <location>
        <position position="494"/>
    </location>
    <ligand>
        <name>Zn(2+)</name>
        <dbReference type="ChEBI" id="CHEBI:29105"/>
        <note>catalytic</note>
    </ligand>
</feature>
<evidence type="ECO:0000256" key="14">
    <source>
        <dbReference type="ARBA" id="ARBA00061570"/>
    </source>
</evidence>
<evidence type="ECO:0000256" key="6">
    <source>
        <dbReference type="ARBA" id="ARBA00022723"/>
    </source>
</evidence>
<evidence type="ECO:0000256" key="15">
    <source>
        <dbReference type="HAMAP-Rule" id="MF_01458"/>
    </source>
</evidence>
<evidence type="ECO:0000256" key="10">
    <source>
        <dbReference type="ARBA" id="ARBA00022840"/>
    </source>
</evidence>
<dbReference type="GO" id="GO:0005886">
    <property type="term" value="C:plasma membrane"/>
    <property type="evidence" value="ECO:0007669"/>
    <property type="project" value="UniProtKB-SubCell"/>
</dbReference>
<evidence type="ECO:0000313" key="20">
    <source>
        <dbReference type="Proteomes" id="UP000198977"/>
    </source>
</evidence>
<keyword evidence="6 15" id="KW-0479">Metal-binding</keyword>
<dbReference type="InterPro" id="IPR041569">
    <property type="entry name" value="AAA_lid_3"/>
</dbReference>
<evidence type="ECO:0000259" key="18">
    <source>
        <dbReference type="SMART" id="SM00382"/>
    </source>
</evidence>
<dbReference type="InterPro" id="IPR037219">
    <property type="entry name" value="Peptidase_M41-like"/>
</dbReference>
<dbReference type="InterPro" id="IPR000642">
    <property type="entry name" value="Peptidase_M41"/>
</dbReference>
<dbReference type="GO" id="GO:0006508">
    <property type="term" value="P:proteolysis"/>
    <property type="evidence" value="ECO:0007669"/>
    <property type="project" value="UniProtKB-KW"/>
</dbReference>
<feature type="compositionally biased region" description="Low complexity" evidence="17">
    <location>
        <begin position="615"/>
        <end position="629"/>
    </location>
</feature>
<evidence type="ECO:0000256" key="12">
    <source>
        <dbReference type="ARBA" id="ARBA00023049"/>
    </source>
</evidence>
<dbReference type="GO" id="GO:0004222">
    <property type="term" value="F:metalloendopeptidase activity"/>
    <property type="evidence" value="ECO:0007669"/>
    <property type="project" value="InterPro"/>
</dbReference>
<comment type="similarity">
    <text evidence="16">Belongs to the AAA ATPase family.</text>
</comment>
<dbReference type="EMBL" id="FOMW01000008">
    <property type="protein sequence ID" value="SFE57334.1"/>
    <property type="molecule type" value="Genomic_DNA"/>
</dbReference>
<dbReference type="InterPro" id="IPR027417">
    <property type="entry name" value="P-loop_NTPase"/>
</dbReference>
<evidence type="ECO:0000256" key="9">
    <source>
        <dbReference type="ARBA" id="ARBA00022833"/>
    </source>
</evidence>
<dbReference type="Gene3D" id="3.40.50.300">
    <property type="entry name" value="P-loop containing nucleotide triphosphate hydrolases"/>
    <property type="match status" value="1"/>
</dbReference>
<evidence type="ECO:0000256" key="8">
    <source>
        <dbReference type="ARBA" id="ARBA00022801"/>
    </source>
</evidence>
<dbReference type="PANTHER" id="PTHR23076">
    <property type="entry name" value="METALLOPROTEASE M41 FTSH"/>
    <property type="match status" value="1"/>
</dbReference>
<dbReference type="InterPro" id="IPR003960">
    <property type="entry name" value="ATPase_AAA_CS"/>
</dbReference>
<comment type="subunit">
    <text evidence="15">Homohexamer.</text>
</comment>
<dbReference type="InterPro" id="IPR005936">
    <property type="entry name" value="FtsH"/>
</dbReference>
<feature type="domain" description="AAA+ ATPase" evidence="18">
    <location>
        <begin position="186"/>
        <end position="325"/>
    </location>
</feature>
<keyword evidence="8 15" id="KW-0378">Hydrolase</keyword>
<dbReference type="STRING" id="74348.SAMN04488523_108152"/>
<evidence type="ECO:0000256" key="3">
    <source>
        <dbReference type="ARBA" id="ARBA00022475"/>
    </source>
</evidence>
<dbReference type="Pfam" id="PF06480">
    <property type="entry name" value="FtsH_ext"/>
    <property type="match status" value="1"/>
</dbReference>
<dbReference type="GO" id="GO:0016887">
    <property type="term" value="F:ATP hydrolysis activity"/>
    <property type="evidence" value="ECO:0007669"/>
    <property type="project" value="UniProtKB-UniRule"/>
</dbReference>
<dbReference type="Gene3D" id="1.20.58.760">
    <property type="entry name" value="Peptidase M41"/>
    <property type="match status" value="1"/>
</dbReference>
<dbReference type="Pfam" id="PF00004">
    <property type="entry name" value="AAA"/>
    <property type="match status" value="1"/>
</dbReference>
<dbReference type="InterPro" id="IPR011546">
    <property type="entry name" value="Pept_M41_FtsH_extracell"/>
</dbReference>
<feature type="binding site" evidence="15">
    <location>
        <begin position="194"/>
        <end position="201"/>
    </location>
    <ligand>
        <name>ATP</name>
        <dbReference type="ChEBI" id="CHEBI:30616"/>
    </ligand>
</feature>
<feature type="region of interest" description="Disordered" evidence="17">
    <location>
        <begin position="591"/>
        <end position="637"/>
    </location>
</feature>
<accession>A0A1I2BM91</accession>
<dbReference type="PROSITE" id="PS00674">
    <property type="entry name" value="AAA"/>
    <property type="match status" value="1"/>
</dbReference>
<dbReference type="Gene3D" id="3.30.720.210">
    <property type="match status" value="1"/>
</dbReference>
<dbReference type="PRINTS" id="PR00830">
    <property type="entry name" value="ENDOLAPTASE"/>
</dbReference>
<dbReference type="GO" id="GO:0008270">
    <property type="term" value="F:zinc ion binding"/>
    <property type="evidence" value="ECO:0007669"/>
    <property type="project" value="UniProtKB-UniRule"/>
</dbReference>
<keyword evidence="5 15" id="KW-0812">Transmembrane</keyword>
<dbReference type="Pfam" id="PF17862">
    <property type="entry name" value="AAA_lid_3"/>
    <property type="match status" value="1"/>
</dbReference>
<dbReference type="RefSeq" id="WP_093924180.1">
    <property type="nucleotide sequence ID" value="NZ_FOMW01000008.1"/>
</dbReference>
<dbReference type="FunFam" id="1.10.8.60:FF:000001">
    <property type="entry name" value="ATP-dependent zinc metalloprotease FtsH"/>
    <property type="match status" value="1"/>
</dbReference>
<dbReference type="Pfam" id="PF01434">
    <property type="entry name" value="Peptidase_M41"/>
    <property type="match status" value="1"/>
</dbReference>
<protein>
    <recommendedName>
        <fullName evidence="15">ATP-dependent zinc metalloprotease FtsH</fullName>
        <ecNumber evidence="15">3.4.24.-</ecNumber>
    </recommendedName>
</protein>
<gene>
    <name evidence="15" type="primary">ftsH</name>
    <name evidence="19" type="ORF">SAMN04488523_108152</name>
</gene>
<comment type="cofactor">
    <cofactor evidence="15">
        <name>Zn(2+)</name>
        <dbReference type="ChEBI" id="CHEBI:29105"/>
    </cofactor>
    <text evidence="15">Binds 1 zinc ion per subunit.</text>
</comment>
<dbReference type="GO" id="GO:0004176">
    <property type="term" value="F:ATP-dependent peptidase activity"/>
    <property type="evidence" value="ECO:0007669"/>
    <property type="project" value="InterPro"/>
</dbReference>
<organism evidence="19 20">
    <name type="scientific">Sulfitobacter brevis</name>
    <dbReference type="NCBI Taxonomy" id="74348"/>
    <lineage>
        <taxon>Bacteria</taxon>
        <taxon>Pseudomonadati</taxon>
        <taxon>Pseudomonadota</taxon>
        <taxon>Alphaproteobacteria</taxon>
        <taxon>Rhodobacterales</taxon>
        <taxon>Roseobacteraceae</taxon>
        <taxon>Sulfitobacter</taxon>
    </lineage>
</organism>